<dbReference type="SMART" id="SM00382">
    <property type="entry name" value="AAA"/>
    <property type="match status" value="1"/>
</dbReference>
<comment type="caution">
    <text evidence="6">The sequence shown here is derived from an EMBL/GenBank/DDBJ whole genome shotgun (WGS) entry which is preliminary data.</text>
</comment>
<dbReference type="InterPro" id="IPR050153">
    <property type="entry name" value="Metal_Ion_Import_ABC"/>
</dbReference>
<dbReference type="GO" id="GO:0005524">
    <property type="term" value="F:ATP binding"/>
    <property type="evidence" value="ECO:0007669"/>
    <property type="project" value="UniProtKB-KW"/>
</dbReference>
<feature type="domain" description="ABC transporter" evidence="5">
    <location>
        <begin position="3"/>
        <end position="238"/>
    </location>
</feature>
<organism evidence="6 7">
    <name type="scientific">Bullifex porci</name>
    <dbReference type="NCBI Taxonomy" id="2606638"/>
    <lineage>
        <taxon>Bacteria</taxon>
        <taxon>Pseudomonadati</taxon>
        <taxon>Spirochaetota</taxon>
        <taxon>Spirochaetia</taxon>
        <taxon>Spirochaetales</taxon>
        <taxon>Spirochaetaceae</taxon>
        <taxon>Bullifex</taxon>
    </lineage>
</organism>
<sequence length="254" mass="28152">MTLTIKDLSFSYKDNNVLNNISFNANDGEIIALLGKNGSGKTTLLKNILGLLTPSSGTILVDDKDLSKLSVRDRSKLLSYIPQSPSNIWSYSVKSYVLMGITPSLSTLSSPKEKDDAKAIDALERFGISALADRDITTLSGGERQLATAARALLQNSRIQLFDEPTSNLDLKNADILIRHIKALSKEGYISLITMHDITEALNIASRILILDRGKVFFNDSVDKLSSEILSEYYQTKMNIERYKNQYIVLKEGV</sequence>
<evidence type="ECO:0000256" key="2">
    <source>
        <dbReference type="ARBA" id="ARBA00022448"/>
    </source>
</evidence>
<protein>
    <submittedName>
        <fullName evidence="6">ABC transporter ATP-binding protein</fullName>
    </submittedName>
</protein>
<accession>A0A7X2TQT9</accession>
<evidence type="ECO:0000256" key="4">
    <source>
        <dbReference type="ARBA" id="ARBA00022840"/>
    </source>
</evidence>
<evidence type="ECO:0000256" key="3">
    <source>
        <dbReference type="ARBA" id="ARBA00022741"/>
    </source>
</evidence>
<dbReference type="Pfam" id="PF00005">
    <property type="entry name" value="ABC_tran"/>
    <property type="match status" value="1"/>
</dbReference>
<keyword evidence="4 6" id="KW-0067">ATP-binding</keyword>
<gene>
    <name evidence="6" type="ORF">FYJ80_00455</name>
</gene>
<evidence type="ECO:0000313" key="7">
    <source>
        <dbReference type="Proteomes" id="UP000460549"/>
    </source>
</evidence>
<dbReference type="FunFam" id="3.40.50.300:FF:000134">
    <property type="entry name" value="Iron-enterobactin ABC transporter ATP-binding protein"/>
    <property type="match status" value="1"/>
</dbReference>
<keyword evidence="2" id="KW-0813">Transport</keyword>
<proteinExistence type="inferred from homology"/>
<keyword evidence="7" id="KW-1185">Reference proteome</keyword>
<dbReference type="PANTHER" id="PTHR42734">
    <property type="entry name" value="METAL TRANSPORT SYSTEM ATP-BINDING PROTEIN TM_0124-RELATED"/>
    <property type="match status" value="1"/>
</dbReference>
<dbReference type="PROSITE" id="PS50893">
    <property type="entry name" value="ABC_TRANSPORTER_2"/>
    <property type="match status" value="1"/>
</dbReference>
<evidence type="ECO:0000259" key="5">
    <source>
        <dbReference type="PROSITE" id="PS50893"/>
    </source>
</evidence>
<comment type="similarity">
    <text evidence="1">Belongs to the ABC transporter superfamily.</text>
</comment>
<reference evidence="6 7" key="1">
    <citation type="submission" date="2019-08" db="EMBL/GenBank/DDBJ databases">
        <title>In-depth cultivation of the pig gut microbiome towards novel bacterial diversity and tailored functional studies.</title>
        <authorList>
            <person name="Wylensek D."/>
            <person name="Hitch T.C.A."/>
            <person name="Clavel T."/>
        </authorList>
    </citation>
    <scope>NUCLEOTIDE SEQUENCE [LARGE SCALE GENOMIC DNA]</scope>
    <source>
        <strain evidence="6 7">NM-380-WT-3C1</strain>
    </source>
</reference>
<dbReference type="Proteomes" id="UP000460549">
    <property type="component" value="Unassembled WGS sequence"/>
</dbReference>
<dbReference type="InterPro" id="IPR003593">
    <property type="entry name" value="AAA+_ATPase"/>
</dbReference>
<dbReference type="Gene3D" id="3.40.50.300">
    <property type="entry name" value="P-loop containing nucleotide triphosphate hydrolases"/>
    <property type="match status" value="1"/>
</dbReference>
<dbReference type="AlphaFoldDB" id="A0A7X2TQT9"/>
<keyword evidence="3" id="KW-0547">Nucleotide-binding</keyword>
<name>A0A7X2TQT9_9SPIO</name>
<dbReference type="InterPro" id="IPR027417">
    <property type="entry name" value="P-loop_NTPase"/>
</dbReference>
<dbReference type="InterPro" id="IPR003439">
    <property type="entry name" value="ABC_transporter-like_ATP-bd"/>
</dbReference>
<dbReference type="PANTHER" id="PTHR42734:SF6">
    <property type="entry name" value="MOLYBDATE IMPORT ATP-BINDING PROTEIN MOLC"/>
    <property type="match status" value="1"/>
</dbReference>
<dbReference type="RefSeq" id="WP_154424159.1">
    <property type="nucleotide sequence ID" value="NZ_VUNN01000001.1"/>
</dbReference>
<dbReference type="GO" id="GO:0016887">
    <property type="term" value="F:ATP hydrolysis activity"/>
    <property type="evidence" value="ECO:0007669"/>
    <property type="project" value="InterPro"/>
</dbReference>
<evidence type="ECO:0000256" key="1">
    <source>
        <dbReference type="ARBA" id="ARBA00005417"/>
    </source>
</evidence>
<dbReference type="EMBL" id="VUNN01000001">
    <property type="protein sequence ID" value="MSU05258.1"/>
    <property type="molecule type" value="Genomic_DNA"/>
</dbReference>
<evidence type="ECO:0000313" key="6">
    <source>
        <dbReference type="EMBL" id="MSU05258.1"/>
    </source>
</evidence>
<dbReference type="SUPFAM" id="SSF52540">
    <property type="entry name" value="P-loop containing nucleoside triphosphate hydrolases"/>
    <property type="match status" value="1"/>
</dbReference>